<keyword evidence="2" id="KW-1185">Reference proteome</keyword>
<proteinExistence type="predicted"/>
<name>A0A7X5F2W2_9HYPH</name>
<accession>A0A7X5F2W2</accession>
<dbReference type="EMBL" id="JAABLQ010000001">
    <property type="protein sequence ID" value="NBN78703.1"/>
    <property type="molecule type" value="Genomic_DNA"/>
</dbReference>
<gene>
    <name evidence="1" type="ORF">GWI72_10535</name>
</gene>
<dbReference type="AlphaFoldDB" id="A0A7X5F2W2"/>
<protein>
    <submittedName>
        <fullName evidence="1">Uncharacterized protein</fullName>
    </submittedName>
</protein>
<dbReference type="RefSeq" id="WP_161708613.1">
    <property type="nucleotide sequence ID" value="NZ_JAABLQ010000001.1"/>
</dbReference>
<comment type="caution">
    <text evidence="1">The sequence shown here is derived from an EMBL/GenBank/DDBJ whole genome shotgun (WGS) entry which is preliminary data.</text>
</comment>
<reference evidence="2" key="1">
    <citation type="submission" date="2020-01" db="EMBL/GenBank/DDBJ databases">
        <authorList>
            <person name="Fang Y."/>
            <person name="Sun R."/>
            <person name="Nie L."/>
            <person name="He J."/>
            <person name="Hao L."/>
            <person name="Wang L."/>
            <person name="Su S."/>
            <person name="Lv E."/>
            <person name="Zhang Z."/>
            <person name="Xie R."/>
            <person name="Liu H."/>
        </authorList>
    </citation>
    <scope>NUCLEOTIDE SEQUENCE [LARGE SCALE GENOMIC DNA]</scope>
    <source>
        <strain evidence="2">XCT-53</strain>
    </source>
</reference>
<organism evidence="1 2">
    <name type="scientific">Pannonibacter tanglangensis</name>
    <dbReference type="NCBI Taxonomy" id="2750084"/>
    <lineage>
        <taxon>Bacteria</taxon>
        <taxon>Pseudomonadati</taxon>
        <taxon>Pseudomonadota</taxon>
        <taxon>Alphaproteobacteria</taxon>
        <taxon>Hyphomicrobiales</taxon>
        <taxon>Stappiaceae</taxon>
        <taxon>Pannonibacter</taxon>
    </lineage>
</organism>
<evidence type="ECO:0000313" key="2">
    <source>
        <dbReference type="Proteomes" id="UP000586722"/>
    </source>
</evidence>
<evidence type="ECO:0000313" key="1">
    <source>
        <dbReference type="EMBL" id="NBN78703.1"/>
    </source>
</evidence>
<dbReference type="Proteomes" id="UP000586722">
    <property type="component" value="Unassembled WGS sequence"/>
</dbReference>
<sequence length="88" mass="10305">MEPDLYPSVLRPSHQESDDHDTITSMIYLAAQCDCLEIVDMACYDMFGHDRVTRLSMDELRDLHRRIRPAILKRARRLGMLPQFNEPS</sequence>